<dbReference type="InterPro" id="IPR042098">
    <property type="entry name" value="TauD-like_sf"/>
</dbReference>
<gene>
    <name evidence="7" type="ORF">CA983_20115</name>
</gene>
<keyword evidence="8" id="KW-1185">Reference proteome</keyword>
<dbReference type="AlphaFoldDB" id="A0A243S1S0"/>
<comment type="caution">
    <text evidence="7">The sequence shown here is derived from an EMBL/GenBank/DDBJ whole genome shotgun (WGS) entry which is preliminary data.</text>
</comment>
<proteinExistence type="predicted"/>
<evidence type="ECO:0000313" key="8">
    <source>
        <dbReference type="Proteomes" id="UP000195105"/>
    </source>
</evidence>
<evidence type="ECO:0000256" key="2">
    <source>
        <dbReference type="ARBA" id="ARBA00023002"/>
    </source>
</evidence>
<dbReference type="PANTHER" id="PTHR10696">
    <property type="entry name" value="GAMMA-BUTYROBETAINE HYDROXYLASE-RELATED"/>
    <property type="match status" value="1"/>
</dbReference>
<keyword evidence="2" id="KW-0560">Oxidoreductase</keyword>
<evidence type="ECO:0000256" key="1">
    <source>
        <dbReference type="ARBA" id="ARBA00001954"/>
    </source>
</evidence>
<dbReference type="Pfam" id="PF02668">
    <property type="entry name" value="TauD"/>
    <property type="match status" value="1"/>
</dbReference>
<sequence>MTGSVTLTPLGGITPRPRGEGLTSGAEYDLGVLGDAGTDWVRSHSPRLRERLATDGLVLLHGLSADGDGVDSFHDVVRSVGGDLLRYTERSTPRSVVAGNIYTSTEYPADQPIPMHNENSYALSWPSTVHFFCHTAPGTGGATPIADSRAVLDLIPAEVRERFAKGVVYTRTFRADMGLSWQEAFQTEDRADVERHCRTHGQEFSWDGDVLRTRHHRPATAVDPGTGAEVWFNQAHLFHLSSLEPDLREVLLETYGEDGLPRNALLGDGSPIPDADLAAIRAAYDRASLALPWRQGDIMLVSNMRMAHGREPYTGERRILVAMTWPDHPWRTP</sequence>
<dbReference type="PANTHER" id="PTHR10696:SF56">
    <property type="entry name" value="TAUD_TFDA-LIKE DOMAIN-CONTAINING PROTEIN"/>
    <property type="match status" value="1"/>
</dbReference>
<dbReference type="Gene3D" id="3.60.130.10">
    <property type="entry name" value="Clavaminate synthase-like"/>
    <property type="match status" value="1"/>
</dbReference>
<evidence type="ECO:0000256" key="4">
    <source>
        <dbReference type="ARBA" id="ARBA00023194"/>
    </source>
</evidence>
<feature type="region of interest" description="Disordered" evidence="5">
    <location>
        <begin position="1"/>
        <end position="23"/>
    </location>
</feature>
<feature type="domain" description="TauD/TfdA-like" evidence="6">
    <location>
        <begin position="36"/>
        <end position="323"/>
    </location>
</feature>
<evidence type="ECO:0000259" key="6">
    <source>
        <dbReference type="Pfam" id="PF02668"/>
    </source>
</evidence>
<name>A0A243S1S0_9ACTN</name>
<evidence type="ECO:0000256" key="5">
    <source>
        <dbReference type="SAM" id="MobiDB-lite"/>
    </source>
</evidence>
<dbReference type="Proteomes" id="UP000195105">
    <property type="component" value="Unassembled WGS sequence"/>
</dbReference>
<dbReference type="GO" id="GO:0016491">
    <property type="term" value="F:oxidoreductase activity"/>
    <property type="evidence" value="ECO:0007669"/>
    <property type="project" value="UniProtKB-KW"/>
</dbReference>
<dbReference type="SUPFAM" id="SSF51197">
    <property type="entry name" value="Clavaminate synthase-like"/>
    <property type="match status" value="1"/>
</dbReference>
<comment type="cofactor">
    <cofactor evidence="1">
        <name>Fe(2+)</name>
        <dbReference type="ChEBI" id="CHEBI:29033"/>
    </cofactor>
</comment>
<dbReference type="InterPro" id="IPR003819">
    <property type="entry name" value="TauD/TfdA-like"/>
</dbReference>
<dbReference type="GO" id="GO:0017000">
    <property type="term" value="P:antibiotic biosynthetic process"/>
    <property type="evidence" value="ECO:0007669"/>
    <property type="project" value="UniProtKB-KW"/>
</dbReference>
<dbReference type="RefSeq" id="WP_086602298.1">
    <property type="nucleotide sequence ID" value="NZ_NGFN01000119.1"/>
</dbReference>
<dbReference type="InterPro" id="IPR050411">
    <property type="entry name" value="AlphaKG_dependent_hydroxylases"/>
</dbReference>
<reference evidence="7 8" key="1">
    <citation type="submission" date="2017-05" db="EMBL/GenBank/DDBJ databases">
        <title>Biotechnological potential of actinobacteria isolated from South African environments.</title>
        <authorList>
            <person name="Le Roes-Hill M."/>
            <person name="Prins A."/>
            <person name="Durrell K.A."/>
        </authorList>
    </citation>
    <scope>NUCLEOTIDE SEQUENCE [LARGE SCALE GENOMIC DNA]</scope>
    <source>
        <strain evidence="7 8">HMC13</strain>
    </source>
</reference>
<evidence type="ECO:0000256" key="3">
    <source>
        <dbReference type="ARBA" id="ARBA00023004"/>
    </source>
</evidence>
<keyword evidence="3" id="KW-0408">Iron</keyword>
<protein>
    <recommendedName>
        <fullName evidence="6">TauD/TfdA-like domain-containing protein</fullName>
    </recommendedName>
</protein>
<keyword evidence="4" id="KW-0045">Antibiotic biosynthesis</keyword>
<evidence type="ECO:0000313" key="7">
    <source>
        <dbReference type="EMBL" id="OUD01456.1"/>
    </source>
</evidence>
<dbReference type="EMBL" id="NGFN01000119">
    <property type="protein sequence ID" value="OUD01456.1"/>
    <property type="molecule type" value="Genomic_DNA"/>
</dbReference>
<accession>A0A243S1S0</accession>
<organism evidence="7 8">
    <name type="scientific">Streptomyces swartbergensis</name>
    <dbReference type="NCBI Taxonomy" id="487165"/>
    <lineage>
        <taxon>Bacteria</taxon>
        <taxon>Bacillati</taxon>
        <taxon>Actinomycetota</taxon>
        <taxon>Actinomycetes</taxon>
        <taxon>Kitasatosporales</taxon>
        <taxon>Streptomycetaceae</taxon>
        <taxon>Streptomyces</taxon>
    </lineage>
</organism>